<name>A0A930XTU5_9FLAO</name>
<evidence type="ECO:0000259" key="2">
    <source>
        <dbReference type="SMART" id="SM00829"/>
    </source>
</evidence>
<dbReference type="Gene3D" id="3.40.50.720">
    <property type="entry name" value="NAD(P)-binding Rossmann-like Domain"/>
    <property type="match status" value="1"/>
</dbReference>
<evidence type="ECO:0000313" key="4">
    <source>
        <dbReference type="Proteomes" id="UP000646211"/>
    </source>
</evidence>
<dbReference type="InterPro" id="IPR002364">
    <property type="entry name" value="Quin_OxRdtase/zeta-crystal_CS"/>
</dbReference>
<dbReference type="CDD" id="cd08267">
    <property type="entry name" value="MDR1"/>
    <property type="match status" value="1"/>
</dbReference>
<proteinExistence type="predicted"/>
<keyword evidence="4" id="KW-1185">Reference proteome</keyword>
<dbReference type="PANTHER" id="PTHR11695:SF648">
    <property type="entry name" value="ZINC-BINDING OXIDOREDUCTASE"/>
    <property type="match status" value="1"/>
</dbReference>
<feature type="domain" description="Enoyl reductase (ER)" evidence="2">
    <location>
        <begin position="10"/>
        <end position="320"/>
    </location>
</feature>
<dbReference type="InterPro" id="IPR020843">
    <property type="entry name" value="ER"/>
</dbReference>
<keyword evidence="1" id="KW-1133">Transmembrane helix</keyword>
<dbReference type="InterPro" id="IPR013154">
    <property type="entry name" value="ADH-like_N"/>
</dbReference>
<accession>A0A930XTU5</accession>
<feature type="transmembrane region" description="Helical" evidence="1">
    <location>
        <begin position="235"/>
        <end position="255"/>
    </location>
</feature>
<protein>
    <submittedName>
        <fullName evidence="3">NAD(P)-dependent alcohol dehydrogenase</fullName>
    </submittedName>
</protein>
<evidence type="ECO:0000313" key="3">
    <source>
        <dbReference type="EMBL" id="MBF2707865.1"/>
    </source>
</evidence>
<dbReference type="SUPFAM" id="SSF51735">
    <property type="entry name" value="NAD(P)-binding Rossmann-fold domains"/>
    <property type="match status" value="1"/>
</dbReference>
<dbReference type="InterPro" id="IPR050700">
    <property type="entry name" value="YIM1/Zinc_Alcohol_DH_Fams"/>
</dbReference>
<dbReference type="SUPFAM" id="SSF50129">
    <property type="entry name" value="GroES-like"/>
    <property type="match status" value="1"/>
</dbReference>
<keyword evidence="1" id="KW-0472">Membrane</keyword>
<dbReference type="InterPro" id="IPR036291">
    <property type="entry name" value="NAD(P)-bd_dom_sf"/>
</dbReference>
<dbReference type="GO" id="GO:0008270">
    <property type="term" value="F:zinc ion binding"/>
    <property type="evidence" value="ECO:0007669"/>
    <property type="project" value="InterPro"/>
</dbReference>
<dbReference type="Pfam" id="PF13602">
    <property type="entry name" value="ADH_zinc_N_2"/>
    <property type="match status" value="1"/>
</dbReference>
<gene>
    <name evidence="3" type="ORF">IR213_04565</name>
</gene>
<keyword evidence="1" id="KW-0812">Transmembrane</keyword>
<dbReference type="Pfam" id="PF08240">
    <property type="entry name" value="ADH_N"/>
    <property type="match status" value="1"/>
</dbReference>
<organism evidence="3 4">
    <name type="scientific">Flavobacterium soyangense</name>
    <dbReference type="NCBI Taxonomy" id="2023265"/>
    <lineage>
        <taxon>Bacteria</taxon>
        <taxon>Pseudomonadati</taxon>
        <taxon>Bacteroidota</taxon>
        <taxon>Flavobacteriia</taxon>
        <taxon>Flavobacteriales</taxon>
        <taxon>Flavobacteriaceae</taxon>
        <taxon>Flavobacterium</taxon>
    </lineage>
</organism>
<dbReference type="RefSeq" id="WP_194311124.1">
    <property type="nucleotide sequence ID" value="NZ_JADHEC010000006.1"/>
</dbReference>
<sequence length="327" mass="35510">MRAIEYLRYGAPEVLHLIETAMPCPKSNEVLIRVYATSVTAADIMMRTGKPFVGRFYTGLNGPKRTIPGFEFAGKVTAVGNAVTLFKVDDEVFGGTIGLGCYAEYVCVSENDVLITMPDNISYEEAAPVNGSAITVMNFLKGLGNIQKNQKVLINGASGGLGTYAIQIAKHFGAVVTGVCSTNNLGLVISLGADKVIDYTKEDFTQNGEQYDIIFDTVGKRSYLQCKNSLTEKGIYLSTVISFTLFLQIICTSLFGSKKAKSSATGMLSVQARLNYFEELRELMETGKIKTVIDTTYSLSEIAKAHEYVEKGHKKGNVVITISDLSS</sequence>
<dbReference type="GO" id="GO:0016491">
    <property type="term" value="F:oxidoreductase activity"/>
    <property type="evidence" value="ECO:0007669"/>
    <property type="project" value="InterPro"/>
</dbReference>
<dbReference type="PANTHER" id="PTHR11695">
    <property type="entry name" value="ALCOHOL DEHYDROGENASE RELATED"/>
    <property type="match status" value="1"/>
</dbReference>
<reference evidence="3" key="1">
    <citation type="submission" date="2020-11" db="EMBL/GenBank/DDBJ databases">
        <title>Genome of Flavobacterium soyangense.</title>
        <authorList>
            <person name="Liu Q."/>
            <person name="Xin Y.-H."/>
        </authorList>
    </citation>
    <scope>NUCLEOTIDE SEQUENCE</scope>
    <source>
        <strain evidence="3">CGMCC 1.13493</strain>
    </source>
</reference>
<comment type="caution">
    <text evidence="3">The sequence shown here is derived from an EMBL/GenBank/DDBJ whole genome shotgun (WGS) entry which is preliminary data.</text>
</comment>
<dbReference type="PROSITE" id="PS01162">
    <property type="entry name" value="QOR_ZETA_CRYSTAL"/>
    <property type="match status" value="1"/>
</dbReference>
<dbReference type="InterPro" id="IPR011032">
    <property type="entry name" value="GroES-like_sf"/>
</dbReference>
<evidence type="ECO:0000256" key="1">
    <source>
        <dbReference type="SAM" id="Phobius"/>
    </source>
</evidence>
<dbReference type="Proteomes" id="UP000646211">
    <property type="component" value="Unassembled WGS sequence"/>
</dbReference>
<dbReference type="EMBL" id="JADHEC010000006">
    <property type="protein sequence ID" value="MBF2707865.1"/>
    <property type="molecule type" value="Genomic_DNA"/>
</dbReference>
<dbReference type="AlphaFoldDB" id="A0A930XTU5"/>
<dbReference type="SMART" id="SM00829">
    <property type="entry name" value="PKS_ER"/>
    <property type="match status" value="1"/>
</dbReference>
<dbReference type="Gene3D" id="3.90.180.10">
    <property type="entry name" value="Medium-chain alcohol dehydrogenases, catalytic domain"/>
    <property type="match status" value="1"/>
</dbReference>